<sequence>MTVTLNAPVQLDPCLRLLILLARLQLTEAQSRAALALCEEIADWEQFTRRAQERFVLPLVYRHLRKLMPPSLPEEQLDLMKLHSLSVLQYNMNVTAALRDLVKDLLGPLELQHVFFKGPTLAERYYDEPAMRFCQDIDVLVPRERMGEVLEHALGQGYTPLDPAALESDATSLAFVSRVQKVITLVSPRRIAIEFHQRIDNIGSIYDSRQVLAMAEPMRLGSRYISVMPTSELFVYICWHHTKHYWSHLHWLVDMDAIQRHPSFDLKAVMACADRRNLRATVEASLELFATLADPELWEGKALSENGRDMLAMSLKAMQGDHQVELAMRRQKATPDFSFSWQTNARHWLRWKLLGWTRLFRPSYADYQSWPLPRGWQWLYRVTRPFRESYVRMTSGNTHK</sequence>
<gene>
    <name evidence="1" type="ORF">CK498_21650</name>
</gene>
<dbReference type="AlphaFoldDB" id="A0A2A2EQA2"/>
<proteinExistence type="predicted"/>
<protein>
    <submittedName>
        <fullName evidence="1">Uncharacterized protein</fullName>
    </submittedName>
</protein>
<dbReference type="Pfam" id="PF14907">
    <property type="entry name" value="NTP_transf_5"/>
    <property type="match status" value="1"/>
</dbReference>
<accession>A0A2A2EQA2</accession>
<dbReference type="EMBL" id="NSKB01000009">
    <property type="protein sequence ID" value="PAU74730.1"/>
    <property type="molecule type" value="Genomic_DNA"/>
</dbReference>
<evidence type="ECO:0000313" key="1">
    <source>
        <dbReference type="EMBL" id="PAU74730.1"/>
    </source>
</evidence>
<dbReference type="OrthoDB" id="9773927at2"/>
<dbReference type="RefSeq" id="WP_095622939.1">
    <property type="nucleotide sequence ID" value="NZ_NSKB01000009.1"/>
</dbReference>
<comment type="caution">
    <text evidence="1">The sequence shown here is derived from an EMBL/GenBank/DDBJ whole genome shotgun (WGS) entry which is preliminary data.</text>
</comment>
<evidence type="ECO:0000313" key="2">
    <source>
        <dbReference type="Proteomes" id="UP000217771"/>
    </source>
</evidence>
<dbReference type="Proteomes" id="UP000217771">
    <property type="component" value="Unassembled WGS sequence"/>
</dbReference>
<dbReference type="InterPro" id="IPR039498">
    <property type="entry name" value="NTP_transf_5"/>
</dbReference>
<organism evidence="1 2">
    <name type="scientific">Halomonas salipaludis</name>
    <dbReference type="NCBI Taxonomy" id="2032625"/>
    <lineage>
        <taxon>Bacteria</taxon>
        <taxon>Pseudomonadati</taxon>
        <taxon>Pseudomonadota</taxon>
        <taxon>Gammaproteobacteria</taxon>
        <taxon>Oceanospirillales</taxon>
        <taxon>Halomonadaceae</taxon>
        <taxon>Halomonas</taxon>
    </lineage>
</organism>
<name>A0A2A2EQA2_9GAMM</name>
<reference evidence="1 2" key="1">
    <citation type="submission" date="2017-08" db="EMBL/GenBank/DDBJ databases">
        <title>Halomonas alkalisoli sp. nov., isolated from saline alkaline soil.</title>
        <authorList>
            <person name="Wang D."/>
            <person name="Zhang G."/>
        </authorList>
    </citation>
    <scope>NUCLEOTIDE SEQUENCE [LARGE SCALE GENOMIC DNA]</scope>
    <source>
        <strain evidence="1 2">WRN001</strain>
    </source>
</reference>
<keyword evidence="2" id="KW-1185">Reference proteome</keyword>